<dbReference type="OrthoDB" id="2506088at2759"/>
<organism evidence="2 3">
    <name type="scientific">Suillus discolor</name>
    <dbReference type="NCBI Taxonomy" id="1912936"/>
    <lineage>
        <taxon>Eukaryota</taxon>
        <taxon>Fungi</taxon>
        <taxon>Dikarya</taxon>
        <taxon>Basidiomycota</taxon>
        <taxon>Agaricomycotina</taxon>
        <taxon>Agaricomycetes</taxon>
        <taxon>Agaricomycetidae</taxon>
        <taxon>Boletales</taxon>
        <taxon>Suillineae</taxon>
        <taxon>Suillaceae</taxon>
        <taxon>Suillus</taxon>
    </lineage>
</organism>
<feature type="region of interest" description="Disordered" evidence="1">
    <location>
        <begin position="1150"/>
        <end position="1192"/>
    </location>
</feature>
<dbReference type="PANTHER" id="PTHR31912">
    <property type="entry name" value="IP13529P"/>
    <property type="match status" value="1"/>
</dbReference>
<dbReference type="Proteomes" id="UP000823399">
    <property type="component" value="Unassembled WGS sequence"/>
</dbReference>
<keyword evidence="3" id="KW-1185">Reference proteome</keyword>
<evidence type="ECO:0000313" key="2">
    <source>
        <dbReference type="EMBL" id="KAG2088077.1"/>
    </source>
</evidence>
<gene>
    <name evidence="2" type="ORF">F5147DRAFT_781118</name>
</gene>
<proteinExistence type="predicted"/>
<dbReference type="GeneID" id="64704833"/>
<name>A0A9P7ETX6_9AGAM</name>
<protein>
    <submittedName>
        <fullName evidence="2">Uncharacterized protein</fullName>
    </submittedName>
</protein>
<dbReference type="PANTHER" id="PTHR31912:SF34">
    <property type="entry name" value="NOTOCHORD-RELATED PROTEIN"/>
    <property type="match status" value="1"/>
</dbReference>
<evidence type="ECO:0000256" key="1">
    <source>
        <dbReference type="SAM" id="MobiDB-lite"/>
    </source>
</evidence>
<evidence type="ECO:0000313" key="3">
    <source>
        <dbReference type="Proteomes" id="UP000823399"/>
    </source>
</evidence>
<reference evidence="2" key="1">
    <citation type="journal article" date="2020" name="New Phytol.">
        <title>Comparative genomics reveals dynamic genome evolution in host specialist ectomycorrhizal fungi.</title>
        <authorList>
            <person name="Lofgren L.A."/>
            <person name="Nguyen N.H."/>
            <person name="Vilgalys R."/>
            <person name="Ruytinx J."/>
            <person name="Liao H.L."/>
            <person name="Branco S."/>
            <person name="Kuo A."/>
            <person name="LaButti K."/>
            <person name="Lipzen A."/>
            <person name="Andreopoulos W."/>
            <person name="Pangilinan J."/>
            <person name="Riley R."/>
            <person name="Hundley H."/>
            <person name="Na H."/>
            <person name="Barry K."/>
            <person name="Grigoriev I.V."/>
            <person name="Stajich J.E."/>
            <person name="Kennedy P.G."/>
        </authorList>
    </citation>
    <scope>NUCLEOTIDE SEQUENCE</scope>
    <source>
        <strain evidence="2">FC423</strain>
    </source>
</reference>
<feature type="compositionally biased region" description="Polar residues" evidence="1">
    <location>
        <begin position="1181"/>
        <end position="1192"/>
    </location>
</feature>
<accession>A0A9P7ETX6</accession>
<sequence length="1343" mass="148493">MTLNNADLVDGIVLRYSDNTRKRIQCTVCPLKHGKYRLMEFRHISKHIIQGVHVRHAQIKCSKQRRKVVQAAAHTNYVDANDPFDMNTDSPMDTNFYDAPSSMVPVSVEDNGPSESEPGLSELLHEIGDRTFGFDEGPLDLFAELKAIITSGEVPFSMPLAPINNEQELSDDSADFGIELPDDIYERTNIKDTVPLDSPTYPWPSKAHFVTSLLFSSPRLPFSDAQKRAVLSWAQELGTRDVPSLGAIKKSHMYLDNIVGGLTEKVTARSGSVFYINDVAKSIAKDYANPLTRFAMEDYPEDGREGMSQVFNGKKMLLDLPSPPAARVDGMIYFTGELLQDDSGGYFIPERFFHALLPALYALGRVVERTEAGFIINEQREIISTSMFVRSFEEIAATPGELDCGLTPSSGKYASLSPNPLRAKSNGRMVHTVPLIIFMDNVSGNVSKQWNKHHAIYMSNANLPCEMLEKEFFVRFVTSSPHAAPMELMRAMKESICNAAESGIIAWDCKYNKEVLLIPYALFLAGDNPMQAEECSHAGLNCNYYCRTCDTGGTKEYKASGDGYSSLFTSGNLRTPENTMAESGASEKIKNSVSLTGIRDSTSSSILNVLVELGKKLRKCAAGTQAMPEAEVTAVLEKEFVELLQGHKLDDAINPLLGMEGLDIHMDTPTEILHTILLGIVKYFWGQTVFLLDKAKLMGIFQVRLESVDKDGLNAPCLNADYVCHYKGSLIGKHFKSLAQVMPFLIYDLVPSIVLNAWTVIGELIVLVWHTKIVDMKAYLAKLSRTIQDFLNVTAQCTPSIIISKPKFYFLVHLPAYIRRFGPAVIFSTERYESFNHVFRLSCVYSNRQAPSRDSCRTFTHQDIVKHIVTGGYWYDNKASKWVWGGAQVLGYLDEHPEQARLLGLSVFNRNTPVPGSGKVQTSLGANGKTARNDIVAWKETHCSKILKTAQPDIAYYQGKSVVAREGDIAYLNSHTCIGRVREILVSSENPNTVVHVGLQLFSFANPLHASVHLPCLNLIDDEVVTLAVDIICVINLQHNCVDSQCTDTIEEPVRQEWLETSRTKPIIQHKSTPHYFINAYSIHNYDHINSVIPETLRESPLRVTNVAEVREMASRQMKQKKTLKKSDDVPQLDANMEHDTQIPLVAVPSFDRAPPKSRTAAKSKAKATTSGTRRKAATLKTGQATAGPSSQLLPAQQDSTIHIGDHQNQAYFAPPPGFPPPQYYYPPHHSQLPPPQLYGSLPPALYLYSGGSQQRHEVLERSYTATATSTAATAPAIPSAPPPPPATLVSGGGILQLRQCLLPLPQQALIHFSPAAPGGGKAILAAPSGIKVLWYLSRQPVL</sequence>
<comment type="caution">
    <text evidence="2">The sequence shown here is derived from an EMBL/GenBank/DDBJ whole genome shotgun (WGS) entry which is preliminary data.</text>
</comment>
<dbReference type="EMBL" id="JABBWM010000125">
    <property type="protein sequence ID" value="KAG2088077.1"/>
    <property type="molecule type" value="Genomic_DNA"/>
</dbReference>
<dbReference type="RefSeq" id="XP_041285439.1">
    <property type="nucleotide sequence ID" value="XM_041442574.1"/>
</dbReference>